<protein>
    <submittedName>
        <fullName evidence="1">Expressed protein</fullName>
    </submittedName>
</protein>
<keyword evidence="2" id="KW-1185">Reference proteome</keyword>
<accession>A0AAV0B1D2</accession>
<gene>
    <name evidence="1" type="ORF">PPACK8108_LOCUS11085</name>
</gene>
<name>A0AAV0B1D2_PHAPC</name>
<comment type="caution">
    <text evidence="1">The sequence shown here is derived from an EMBL/GenBank/DDBJ whole genome shotgun (WGS) entry which is preliminary data.</text>
</comment>
<feature type="non-terminal residue" evidence="1">
    <location>
        <position position="1"/>
    </location>
</feature>
<evidence type="ECO:0000313" key="2">
    <source>
        <dbReference type="Proteomes" id="UP001153365"/>
    </source>
</evidence>
<proteinExistence type="predicted"/>
<sequence length="274" mass="31623">RLIISFLLITLVWCKEGSTGLSRPIQCGLSYKPAKNNDFEDTEFLCVNYGEMEYKCDPKSCHTGDQNTRPGPLNAPSLITFESCQRGNKQKSDSDSSQKRYQIDVLSYTAYHTKKYIEAWGVQLQRGSKKPRLYTCPLLNSSINIERPWCNDCGALKMTNRKGIHELDVPIQCGVSYKPSQTGIYDDEVFMCVNYGAMEYSYSIPGPSNKPSDMEFITCQKGNKEETDKEFESNKYHQNRINHYQIRVMSYHAHHHEKYIESVSYISNYFIIIF</sequence>
<dbReference type="AlphaFoldDB" id="A0AAV0B1D2"/>
<dbReference type="EMBL" id="CALTRL010002555">
    <property type="protein sequence ID" value="CAH7675988.1"/>
    <property type="molecule type" value="Genomic_DNA"/>
</dbReference>
<dbReference type="Proteomes" id="UP001153365">
    <property type="component" value="Unassembled WGS sequence"/>
</dbReference>
<evidence type="ECO:0000313" key="1">
    <source>
        <dbReference type="EMBL" id="CAH7675988.1"/>
    </source>
</evidence>
<reference evidence="1" key="1">
    <citation type="submission" date="2022-06" db="EMBL/GenBank/DDBJ databases">
        <authorList>
            <consortium name="SYNGENTA / RWTH Aachen University"/>
        </authorList>
    </citation>
    <scope>NUCLEOTIDE SEQUENCE</scope>
</reference>
<organism evidence="1 2">
    <name type="scientific">Phakopsora pachyrhizi</name>
    <name type="common">Asian soybean rust disease fungus</name>
    <dbReference type="NCBI Taxonomy" id="170000"/>
    <lineage>
        <taxon>Eukaryota</taxon>
        <taxon>Fungi</taxon>
        <taxon>Dikarya</taxon>
        <taxon>Basidiomycota</taxon>
        <taxon>Pucciniomycotina</taxon>
        <taxon>Pucciniomycetes</taxon>
        <taxon>Pucciniales</taxon>
        <taxon>Phakopsoraceae</taxon>
        <taxon>Phakopsora</taxon>
    </lineage>
</organism>